<evidence type="ECO:0000256" key="4">
    <source>
        <dbReference type="ARBA" id="ARBA00022825"/>
    </source>
</evidence>
<dbReference type="EMBL" id="JACHGT010000005">
    <property type="protein sequence ID" value="MBB6034833.1"/>
    <property type="molecule type" value="Genomic_DNA"/>
</dbReference>
<feature type="active site" description="Charge relay system" evidence="5 6">
    <location>
        <position position="424"/>
    </location>
</feature>
<evidence type="ECO:0000256" key="7">
    <source>
        <dbReference type="SAM" id="SignalP"/>
    </source>
</evidence>
<gene>
    <name evidence="9" type="ORF">HNR73_002687</name>
</gene>
<keyword evidence="4 6" id="KW-0720">Serine protease</keyword>
<dbReference type="GO" id="GO:0006508">
    <property type="term" value="P:proteolysis"/>
    <property type="evidence" value="ECO:0007669"/>
    <property type="project" value="UniProtKB-KW"/>
</dbReference>
<comment type="similarity">
    <text evidence="1 6">Belongs to the peptidase S8 family.</text>
</comment>
<evidence type="ECO:0000256" key="3">
    <source>
        <dbReference type="ARBA" id="ARBA00022801"/>
    </source>
</evidence>
<name>A0A841FIQ4_9ACTN</name>
<proteinExistence type="inferred from homology"/>
<reference evidence="9 10" key="1">
    <citation type="submission" date="2020-08" db="EMBL/GenBank/DDBJ databases">
        <title>Genomic Encyclopedia of Type Strains, Phase IV (KMG-IV): sequencing the most valuable type-strain genomes for metagenomic binning, comparative biology and taxonomic classification.</title>
        <authorList>
            <person name="Goeker M."/>
        </authorList>
    </citation>
    <scope>NUCLEOTIDE SEQUENCE [LARGE SCALE GENOMIC DNA]</scope>
    <source>
        <strain evidence="9 10">YIM 65646</strain>
    </source>
</reference>
<dbReference type="RefSeq" id="WP_184787693.1">
    <property type="nucleotide sequence ID" value="NZ_BONT01000067.1"/>
</dbReference>
<feature type="domain" description="Peptidase S8/S53" evidence="8">
    <location>
        <begin position="211"/>
        <end position="457"/>
    </location>
</feature>
<dbReference type="GO" id="GO:0004252">
    <property type="term" value="F:serine-type endopeptidase activity"/>
    <property type="evidence" value="ECO:0007669"/>
    <property type="project" value="UniProtKB-UniRule"/>
</dbReference>
<evidence type="ECO:0000256" key="5">
    <source>
        <dbReference type="PIRSR" id="PIRSR615500-1"/>
    </source>
</evidence>
<dbReference type="InterPro" id="IPR000209">
    <property type="entry name" value="Peptidase_S8/S53_dom"/>
</dbReference>
<dbReference type="Gene3D" id="3.40.50.200">
    <property type="entry name" value="Peptidase S8/S53 domain"/>
    <property type="match status" value="1"/>
</dbReference>
<comment type="caution">
    <text evidence="9">The sequence shown here is derived from an EMBL/GenBank/DDBJ whole genome shotgun (WGS) entry which is preliminary data.</text>
</comment>
<protein>
    <submittedName>
        <fullName evidence="9">Subtilisin family serine protease</fullName>
    </submittedName>
</protein>
<evidence type="ECO:0000259" key="8">
    <source>
        <dbReference type="Pfam" id="PF00082"/>
    </source>
</evidence>
<evidence type="ECO:0000256" key="2">
    <source>
        <dbReference type="ARBA" id="ARBA00022670"/>
    </source>
</evidence>
<dbReference type="PANTHER" id="PTHR43806:SF65">
    <property type="entry name" value="SERINE PROTEASE APRX"/>
    <property type="match status" value="1"/>
</dbReference>
<keyword evidence="2 6" id="KW-0645">Protease</keyword>
<keyword evidence="7" id="KW-0732">Signal</keyword>
<dbReference type="InterPro" id="IPR036852">
    <property type="entry name" value="Peptidase_S8/S53_dom_sf"/>
</dbReference>
<evidence type="ECO:0000313" key="10">
    <source>
        <dbReference type="Proteomes" id="UP000548476"/>
    </source>
</evidence>
<feature type="chain" id="PRO_5032522619" evidence="7">
    <location>
        <begin position="25"/>
        <end position="1077"/>
    </location>
</feature>
<dbReference type="PROSITE" id="PS00137">
    <property type="entry name" value="SUBTILASE_HIS"/>
    <property type="match status" value="1"/>
</dbReference>
<dbReference type="SUPFAM" id="SSF52743">
    <property type="entry name" value="Subtilisin-like"/>
    <property type="match status" value="1"/>
</dbReference>
<dbReference type="PROSITE" id="PS00138">
    <property type="entry name" value="SUBTILASE_SER"/>
    <property type="match status" value="1"/>
</dbReference>
<dbReference type="Proteomes" id="UP000548476">
    <property type="component" value="Unassembled WGS sequence"/>
</dbReference>
<feature type="active site" description="Charge relay system" evidence="5 6">
    <location>
        <position position="253"/>
    </location>
</feature>
<feature type="active site" description="Charge relay system" evidence="5 6">
    <location>
        <position position="220"/>
    </location>
</feature>
<accession>A0A841FIQ4</accession>
<dbReference type="PANTHER" id="PTHR43806">
    <property type="entry name" value="PEPTIDASE S8"/>
    <property type="match status" value="1"/>
</dbReference>
<dbReference type="InterPro" id="IPR015500">
    <property type="entry name" value="Peptidase_S8_subtilisin-rel"/>
</dbReference>
<keyword evidence="10" id="KW-1185">Reference proteome</keyword>
<dbReference type="InterPro" id="IPR022398">
    <property type="entry name" value="Peptidase_S8_His-AS"/>
</dbReference>
<evidence type="ECO:0000256" key="1">
    <source>
        <dbReference type="ARBA" id="ARBA00011073"/>
    </source>
</evidence>
<dbReference type="AlphaFoldDB" id="A0A841FIQ4"/>
<dbReference type="PRINTS" id="PR00723">
    <property type="entry name" value="SUBTILISIN"/>
</dbReference>
<dbReference type="PROSITE" id="PS51892">
    <property type="entry name" value="SUBTILASE"/>
    <property type="match status" value="1"/>
</dbReference>
<organism evidence="9 10">
    <name type="scientific">Phytomonospora endophytica</name>
    <dbReference type="NCBI Taxonomy" id="714109"/>
    <lineage>
        <taxon>Bacteria</taxon>
        <taxon>Bacillati</taxon>
        <taxon>Actinomycetota</taxon>
        <taxon>Actinomycetes</taxon>
        <taxon>Micromonosporales</taxon>
        <taxon>Micromonosporaceae</taxon>
        <taxon>Phytomonospora</taxon>
    </lineage>
</organism>
<evidence type="ECO:0000256" key="6">
    <source>
        <dbReference type="PROSITE-ProRule" id="PRU01240"/>
    </source>
</evidence>
<feature type="signal peptide" evidence="7">
    <location>
        <begin position="1"/>
        <end position="24"/>
    </location>
</feature>
<keyword evidence="3 6" id="KW-0378">Hydrolase</keyword>
<sequence length="1077" mass="110819">MRIRRALILAGAAALLLSGVPANAGPPPDPTAPPAGAFARPRVLTLVTGDKVRMNSPDAFVYEPAEGREDVGYGTRTVWNGDDRDVHVVPADAAALVAAGRLDERLFNVSGLLRDGLADTGLPLIVQYGDGSPRGSFSADVSRDLPAIDARALSVSAGRAAAMWEDITGGSPRAFGAGVTRVWLDGRARVALDVSVPQVGAPAAWEAGFDGEGVTVAVLDTGYDATHPDLAGRVAGVRDFTGTSPEAIDGYGHGTHVASTVAGSGAASDGRFKGVAPGSGLLIGKVCGDDGYCADSDVIAGMQWAADEGATAVNLSLGGDPTDGTDPLSLAVDALSADTGTLFVVAAGNHGTTEAVGAPASADSALAVGSVTKTDALSDFSSQGPRMGDHAVKPDIAAPGSAITAARAAGTAGEGPYVTADGTSMATPHVTGAAAILKQRHPDWTGARLKAALMSASAGLDGPGAFAIGAGRLDVARAVAQEVFADGNASFPMSAYPHDGGPVTRTVAYTNTSAVDVTLDLAVTGPVEGLFGVEETSVVVPAGGHAEVVVTADPGGKPDGAYGGALVAGAGGTVVRTALGIYLEPELYDLTLDAEPRAGTIDHLYAAVFDVDTYESFEIAEWDADGDATIRIPAARYAVYGGIMEGGDEPSQTSFSGDVVLSGDRTVSWAAAGGTLNGVDLDHDDAVTWSVTDVLVAADPASSTGHNVTLTPPVGAKSYSVAGDMPGPNSWYLRDERLVSPEGATEEYSYDLTFPVRGRVPEGSVRRVTDAALAAVDTRYSAQGAAAAGWRVDFWAGIERGIWWAQNRRQAVPGERTEYFTPGRWNSYLGIGDDSGGEPSERRVELVAGRAARTWNSAPLNVGLDPVYAAFVHEGDRAFLRVGMFDAVEREHFTDSGGGERYLGTTVILADGVEIRRETESVCNAFGVPLPDAFDGTVTVTCDAVREVAWATIGTAASAEWNFAVRPGETVPAMSAVRLDASGVVDGYADARLPQIVALEVYEQAGAAEVSTKSLTFEVSYDEGKTWRKVGVRRGGDHAVALLRHPAGATSVSTRLSAADEAGNTVTQTMIRSYGLR</sequence>
<dbReference type="Pfam" id="PF00082">
    <property type="entry name" value="Peptidase_S8"/>
    <property type="match status" value="1"/>
</dbReference>
<evidence type="ECO:0000313" key="9">
    <source>
        <dbReference type="EMBL" id="MBB6034833.1"/>
    </source>
</evidence>
<dbReference type="InterPro" id="IPR023828">
    <property type="entry name" value="Peptidase_S8_Ser-AS"/>
</dbReference>
<dbReference type="InterPro" id="IPR050131">
    <property type="entry name" value="Peptidase_S8_subtilisin-like"/>
</dbReference>